<gene>
    <name evidence="1" type="ORF">DPEC_G00258210</name>
</gene>
<sequence length="690" mass="78105">MSLFSLKRDSSSRIVTCVFIFFHVMKSCHTEENPEMPSTQELAVKLDDLKICANDKRTCVTDIRHCGPRGPVSNDLLNISCYLLPTEYNFRIPYTQCFWSHKYNINAESMYSLIFSKTKDQLNGMESWSKPHKVVGDISIKAPVPTIISVSGSENSVHVKWKWNYWYDKCQVRYREVSTGKWIQISESVSVGEEKKEEVSHTIEGLKPSSSYDIAVSCTHYFNEGPWSDWSSEITVSTQESAPSRPPDVFYNVKKVNKAGLHELMLMWKTLSADDANEHILGYQVSYRQQMHPVRTINTTSLKIVFEVAEEVLEVAVMAYNTAGGSPYSHLTIDPHLCQTLPPVRSLWVYSEDNMLILQWDVGHISLPVNEVAIETITNDIKHSSSSHWKQVNGSSRSATLQADLQLGKTYRINVYPISYNLCGPPESIDANQNGALLGAARLHIEGVSTHAVTVQWEWQRQQTEMDTRVRHYQVLLMMGNMQIDSLPVWPDVRQHTFFKLRASTAYSVHLVVETPHDNISREIIPIKTKEFESNETILFSVCGIFLLILCIGIVFILHKHVYNAYYSPNIANPAASVTGQWLLEFQHQNDCVKKTLQMEEFMVTDQEISVIKLADEEPYCSRTAASSIVPANPSPVNLSQPREYDGTATARLLPGFPVAARPVFLYYGYCSNGTREGLCHNILLVGQNA</sequence>
<dbReference type="EMBL" id="CM055750">
    <property type="protein sequence ID" value="KAJ7993776.1"/>
    <property type="molecule type" value="Genomic_DNA"/>
</dbReference>
<name>A0ACC2FQZ6_DALPE</name>
<organism evidence="1 2">
    <name type="scientific">Dallia pectoralis</name>
    <name type="common">Alaska blackfish</name>
    <dbReference type="NCBI Taxonomy" id="75939"/>
    <lineage>
        <taxon>Eukaryota</taxon>
        <taxon>Metazoa</taxon>
        <taxon>Chordata</taxon>
        <taxon>Craniata</taxon>
        <taxon>Vertebrata</taxon>
        <taxon>Euteleostomi</taxon>
        <taxon>Actinopterygii</taxon>
        <taxon>Neopterygii</taxon>
        <taxon>Teleostei</taxon>
        <taxon>Protacanthopterygii</taxon>
        <taxon>Esociformes</taxon>
        <taxon>Umbridae</taxon>
        <taxon>Dallia</taxon>
    </lineage>
</organism>
<evidence type="ECO:0000313" key="1">
    <source>
        <dbReference type="EMBL" id="KAJ7993776.1"/>
    </source>
</evidence>
<protein>
    <submittedName>
        <fullName evidence="1">Uncharacterized protein</fullName>
    </submittedName>
</protein>
<keyword evidence="2" id="KW-1185">Reference proteome</keyword>
<reference evidence="1" key="1">
    <citation type="submission" date="2021-05" db="EMBL/GenBank/DDBJ databases">
        <authorList>
            <person name="Pan Q."/>
            <person name="Jouanno E."/>
            <person name="Zahm M."/>
            <person name="Klopp C."/>
            <person name="Cabau C."/>
            <person name="Louis A."/>
            <person name="Berthelot C."/>
            <person name="Parey E."/>
            <person name="Roest Crollius H."/>
            <person name="Montfort J."/>
            <person name="Robinson-Rechavi M."/>
            <person name="Bouchez O."/>
            <person name="Lampietro C."/>
            <person name="Lopez Roques C."/>
            <person name="Donnadieu C."/>
            <person name="Postlethwait J."/>
            <person name="Bobe J."/>
            <person name="Dillon D."/>
            <person name="Chandos A."/>
            <person name="von Hippel F."/>
            <person name="Guiguen Y."/>
        </authorList>
    </citation>
    <scope>NUCLEOTIDE SEQUENCE</scope>
    <source>
        <strain evidence="1">YG-Jan2019</strain>
    </source>
</reference>
<evidence type="ECO:0000313" key="2">
    <source>
        <dbReference type="Proteomes" id="UP001157502"/>
    </source>
</evidence>
<dbReference type="Proteomes" id="UP001157502">
    <property type="component" value="Chromosome 23"/>
</dbReference>
<proteinExistence type="predicted"/>
<comment type="caution">
    <text evidence="1">The sequence shown here is derived from an EMBL/GenBank/DDBJ whole genome shotgun (WGS) entry which is preliminary data.</text>
</comment>
<accession>A0ACC2FQZ6</accession>